<evidence type="ECO:0000313" key="4">
    <source>
        <dbReference type="EMBL" id="EEB35588.1"/>
    </source>
</evidence>
<sequence length="64" mass="7435">KTVSDYNYLDFADKYATLIKELKLQNRAVFVVDKDNKLVHVEYLEQNTELPDYEAALEAAKKLV</sequence>
<evidence type="ECO:0000256" key="1">
    <source>
        <dbReference type="ARBA" id="ARBA00022559"/>
    </source>
</evidence>
<accession>B6WAQ6</accession>
<comment type="caution">
    <text evidence="4">The sequence shown here is derived from an EMBL/GenBank/DDBJ whole genome shotgun (WGS) entry which is preliminary data.</text>
</comment>
<dbReference type="InterPro" id="IPR036249">
    <property type="entry name" value="Thioredoxin-like_sf"/>
</dbReference>
<dbReference type="eggNOG" id="COG2077">
    <property type="taxonomic scope" value="Bacteria"/>
</dbReference>
<protein>
    <recommendedName>
        <fullName evidence="6">Redoxin domain-containing protein</fullName>
    </recommendedName>
</protein>
<evidence type="ECO:0000313" key="5">
    <source>
        <dbReference type="Proteomes" id="UP000005451"/>
    </source>
</evidence>
<keyword evidence="1" id="KW-0575">Peroxidase</keyword>
<dbReference type="SUPFAM" id="SSF52833">
    <property type="entry name" value="Thioredoxin-like"/>
    <property type="match status" value="1"/>
</dbReference>
<evidence type="ECO:0008006" key="6">
    <source>
        <dbReference type="Google" id="ProtNLM"/>
    </source>
</evidence>
<dbReference type="AlphaFoldDB" id="B6WAQ6"/>
<reference evidence="4 5" key="2">
    <citation type="submission" date="2008-10" db="EMBL/GenBank/DDBJ databases">
        <title>Draft genome sequence of Anaerococcus hydrogenalis (DSM 7454).</title>
        <authorList>
            <person name="Sudarsanam P."/>
            <person name="Ley R."/>
            <person name="Guruge J."/>
            <person name="Turnbaugh P.J."/>
            <person name="Mahowald M."/>
            <person name="Liep D."/>
            <person name="Gordon J."/>
        </authorList>
    </citation>
    <scope>NUCLEOTIDE SEQUENCE [LARGE SCALE GENOMIC DNA]</scope>
    <source>
        <strain evidence="4 5">DSM 7454</strain>
    </source>
</reference>
<dbReference type="PANTHER" id="PTHR43110:SF1">
    <property type="entry name" value="THIOL PEROXIDASE"/>
    <property type="match status" value="1"/>
</dbReference>
<gene>
    <name evidence="4" type="ORF">ANHYDRO_01774</name>
</gene>
<dbReference type="Gene3D" id="3.40.30.10">
    <property type="entry name" value="Glutaredoxin"/>
    <property type="match status" value="1"/>
</dbReference>
<dbReference type="Proteomes" id="UP000005451">
    <property type="component" value="Unassembled WGS sequence"/>
</dbReference>
<keyword evidence="3" id="KW-0676">Redox-active center</keyword>
<dbReference type="GO" id="GO:0004601">
    <property type="term" value="F:peroxidase activity"/>
    <property type="evidence" value="ECO:0007669"/>
    <property type="project" value="UniProtKB-KW"/>
</dbReference>
<dbReference type="InterPro" id="IPR050455">
    <property type="entry name" value="Tpx_Peroxidase_subfamily"/>
</dbReference>
<reference evidence="4 5" key="1">
    <citation type="submission" date="2008-09" db="EMBL/GenBank/DDBJ databases">
        <authorList>
            <person name="Fulton L."/>
            <person name="Clifton S."/>
            <person name="Fulton B."/>
            <person name="Xu J."/>
            <person name="Minx P."/>
            <person name="Pepin K.H."/>
            <person name="Johnson M."/>
            <person name="Thiruvilangam P."/>
            <person name="Bhonagiri V."/>
            <person name="Nash W.E."/>
            <person name="Mardis E.R."/>
            <person name="Wilson R.K."/>
        </authorList>
    </citation>
    <scope>NUCLEOTIDE SEQUENCE [LARGE SCALE GENOMIC DNA]</scope>
    <source>
        <strain evidence="4 5">DSM 7454</strain>
    </source>
</reference>
<proteinExistence type="predicted"/>
<dbReference type="EMBL" id="ABXA01000043">
    <property type="protein sequence ID" value="EEB35588.1"/>
    <property type="molecule type" value="Genomic_DNA"/>
</dbReference>
<feature type="non-terminal residue" evidence="4">
    <location>
        <position position="1"/>
    </location>
</feature>
<evidence type="ECO:0000256" key="3">
    <source>
        <dbReference type="ARBA" id="ARBA00023284"/>
    </source>
</evidence>
<organism evidence="4 5">
    <name type="scientific">Anaerococcus hydrogenalis DSM 7454</name>
    <dbReference type="NCBI Taxonomy" id="561177"/>
    <lineage>
        <taxon>Bacteria</taxon>
        <taxon>Bacillati</taxon>
        <taxon>Bacillota</taxon>
        <taxon>Tissierellia</taxon>
        <taxon>Tissierellales</taxon>
        <taxon>Peptoniphilaceae</taxon>
        <taxon>Anaerococcus</taxon>
    </lineage>
</organism>
<keyword evidence="1" id="KW-0560">Oxidoreductase</keyword>
<keyword evidence="2" id="KW-0049">Antioxidant</keyword>
<name>B6WAQ6_9FIRM</name>
<dbReference type="PANTHER" id="PTHR43110">
    <property type="entry name" value="THIOL PEROXIDASE"/>
    <property type="match status" value="1"/>
</dbReference>
<evidence type="ECO:0000256" key="2">
    <source>
        <dbReference type="ARBA" id="ARBA00022862"/>
    </source>
</evidence>